<comment type="caution">
    <text evidence="1">The sequence shown here is derived from an EMBL/GenBank/DDBJ whole genome shotgun (WGS) entry which is preliminary data.</text>
</comment>
<accession>A0AAV2BEF6</accession>
<proteinExistence type="predicted"/>
<dbReference type="Proteomes" id="UP001497382">
    <property type="component" value="Unassembled WGS sequence"/>
</dbReference>
<name>A0AAV2BEF6_9ARAC</name>
<protein>
    <submittedName>
        <fullName evidence="1">Uncharacterized protein</fullName>
    </submittedName>
</protein>
<sequence length="124" mass="14683">MKCKEDSQILKILEDEYLRSFQEQREKMRKYAKQNILKIQEESRRSFNRKRKPPNTYKIGDVVAIQRTQFGTGLKLRPRFFGPYKIVNVKSNERYDVQKIGNHEGPNFTSSSADHMKLWTSSVP</sequence>
<organism evidence="1 2">
    <name type="scientific">Larinioides sclopetarius</name>
    <dbReference type="NCBI Taxonomy" id="280406"/>
    <lineage>
        <taxon>Eukaryota</taxon>
        <taxon>Metazoa</taxon>
        <taxon>Ecdysozoa</taxon>
        <taxon>Arthropoda</taxon>
        <taxon>Chelicerata</taxon>
        <taxon>Arachnida</taxon>
        <taxon>Araneae</taxon>
        <taxon>Araneomorphae</taxon>
        <taxon>Entelegynae</taxon>
        <taxon>Araneoidea</taxon>
        <taxon>Araneidae</taxon>
        <taxon>Larinioides</taxon>
    </lineage>
</organism>
<evidence type="ECO:0000313" key="2">
    <source>
        <dbReference type="Proteomes" id="UP001497382"/>
    </source>
</evidence>
<evidence type="ECO:0000313" key="1">
    <source>
        <dbReference type="EMBL" id="CAL1294601.1"/>
    </source>
</evidence>
<dbReference type="EMBL" id="CAXIEN010000350">
    <property type="protein sequence ID" value="CAL1294601.1"/>
    <property type="molecule type" value="Genomic_DNA"/>
</dbReference>
<dbReference type="AlphaFoldDB" id="A0AAV2BEF6"/>
<gene>
    <name evidence="1" type="ORF">LARSCL_LOCUS18806</name>
</gene>
<keyword evidence="2" id="KW-1185">Reference proteome</keyword>
<reference evidence="1 2" key="1">
    <citation type="submission" date="2024-04" db="EMBL/GenBank/DDBJ databases">
        <authorList>
            <person name="Rising A."/>
            <person name="Reimegard J."/>
            <person name="Sonavane S."/>
            <person name="Akerstrom W."/>
            <person name="Nylinder S."/>
            <person name="Hedman E."/>
            <person name="Kallberg Y."/>
        </authorList>
    </citation>
    <scope>NUCLEOTIDE SEQUENCE [LARGE SCALE GENOMIC DNA]</scope>
</reference>